<feature type="domain" description="Pectinesterase catalytic" evidence="5">
    <location>
        <begin position="28"/>
        <end position="324"/>
    </location>
</feature>
<protein>
    <submittedName>
        <fullName evidence="6">Pectin methylesterase</fullName>
    </submittedName>
</protein>
<dbReference type="InterPro" id="IPR011050">
    <property type="entry name" value="Pectin_lyase_fold/virulence"/>
</dbReference>
<keyword evidence="2" id="KW-0378">Hydrolase</keyword>
<evidence type="ECO:0000313" key="7">
    <source>
        <dbReference type="Proteomes" id="UP000198779"/>
    </source>
</evidence>
<name>A0A1G7ZUT1_9BACT</name>
<keyword evidence="7" id="KW-1185">Reference proteome</keyword>
<reference evidence="7" key="1">
    <citation type="submission" date="2016-10" db="EMBL/GenBank/DDBJ databases">
        <authorList>
            <person name="Varghese N."/>
            <person name="Submissions S."/>
        </authorList>
    </citation>
    <scope>NUCLEOTIDE SEQUENCE [LARGE SCALE GENOMIC DNA]</scope>
    <source>
        <strain evidence="7">BP1-148</strain>
    </source>
</reference>
<evidence type="ECO:0000259" key="5">
    <source>
        <dbReference type="Pfam" id="PF01095"/>
    </source>
</evidence>
<accession>A0A1G7ZUT1</accession>
<dbReference type="GO" id="GO:0042545">
    <property type="term" value="P:cell wall modification"/>
    <property type="evidence" value="ECO:0007669"/>
    <property type="project" value="InterPro"/>
</dbReference>
<dbReference type="InterPro" id="IPR012334">
    <property type="entry name" value="Pectin_lyas_fold"/>
</dbReference>
<dbReference type="GO" id="GO:0030599">
    <property type="term" value="F:pectinesterase activity"/>
    <property type="evidence" value="ECO:0007669"/>
    <property type="project" value="InterPro"/>
</dbReference>
<dbReference type="EMBL" id="FNCQ01000017">
    <property type="protein sequence ID" value="SDH12451.1"/>
    <property type="molecule type" value="Genomic_DNA"/>
</dbReference>
<dbReference type="RefSeq" id="WP_091818813.1">
    <property type="nucleotide sequence ID" value="NZ_FNCQ01000017.1"/>
</dbReference>
<feature type="chain" id="PRO_5011637974" evidence="4">
    <location>
        <begin position="22"/>
        <end position="354"/>
    </location>
</feature>
<evidence type="ECO:0000256" key="3">
    <source>
        <dbReference type="ARBA" id="ARBA00023085"/>
    </source>
</evidence>
<sequence>MKYLKQIISLVFLAVVSTMEAQIVVEAGNAESLLEAIDKANKQNIDSTASRLFVFIPNGVYDLGDRTLTQIWGHNIALVGESMEGVIIKNAPAVENEGISKTATLLNRGWNTYLQDLTLQNALDYYRCGPAGRAVCWQDKGNYTIFKRVRMLSYQDTYYSHSEECSHYMEDSEIHGTVDFICGAGDVYFNRCLIVTEKRNEDGTGKNVIAAPRTSTTKWGYVFDHCTVRNDVSLFGFARGWHTHPRCAWLNTTLETPGKLIPTRFEPQGIRSVDNEFFEYHTMDAEGNVITPSSNVVKFVVNDDCRYIETVFSEKEAAKYTVKNVFPKWRPDKKTRHLEKQIARIKKQYLKTAL</sequence>
<dbReference type="Pfam" id="PF01095">
    <property type="entry name" value="Pectinesterase"/>
    <property type="match status" value="1"/>
</dbReference>
<evidence type="ECO:0000256" key="1">
    <source>
        <dbReference type="ARBA" id="ARBA00008891"/>
    </source>
</evidence>
<feature type="signal peptide" evidence="4">
    <location>
        <begin position="1"/>
        <end position="21"/>
    </location>
</feature>
<keyword evidence="3" id="KW-0063">Aspartyl esterase</keyword>
<dbReference type="SUPFAM" id="SSF51126">
    <property type="entry name" value="Pectin lyase-like"/>
    <property type="match status" value="1"/>
</dbReference>
<organism evidence="6 7">
    <name type="scientific">Prevotella communis</name>
    <dbReference type="NCBI Taxonomy" id="2913614"/>
    <lineage>
        <taxon>Bacteria</taxon>
        <taxon>Pseudomonadati</taxon>
        <taxon>Bacteroidota</taxon>
        <taxon>Bacteroidia</taxon>
        <taxon>Bacteroidales</taxon>
        <taxon>Prevotellaceae</taxon>
        <taxon>Prevotella</taxon>
    </lineage>
</organism>
<evidence type="ECO:0000256" key="2">
    <source>
        <dbReference type="ARBA" id="ARBA00022801"/>
    </source>
</evidence>
<dbReference type="PANTHER" id="PTHR31321:SF57">
    <property type="entry name" value="PECTINESTERASE 53-RELATED"/>
    <property type="match status" value="1"/>
</dbReference>
<proteinExistence type="inferred from homology"/>
<dbReference type="STRING" id="645274.SAMN04487901_11745"/>
<dbReference type="InterPro" id="IPR000070">
    <property type="entry name" value="Pectinesterase_cat"/>
</dbReference>
<dbReference type="PANTHER" id="PTHR31321">
    <property type="entry name" value="ACYL-COA THIOESTER HYDROLASE YBHC-RELATED"/>
    <property type="match status" value="1"/>
</dbReference>
<dbReference type="GO" id="GO:0009279">
    <property type="term" value="C:cell outer membrane"/>
    <property type="evidence" value="ECO:0007669"/>
    <property type="project" value="TreeGrafter"/>
</dbReference>
<keyword evidence="4" id="KW-0732">Signal</keyword>
<dbReference type="Gene3D" id="2.160.20.10">
    <property type="entry name" value="Single-stranded right-handed beta-helix, Pectin lyase-like"/>
    <property type="match status" value="1"/>
</dbReference>
<dbReference type="AlphaFoldDB" id="A0A1G7ZUT1"/>
<comment type="similarity">
    <text evidence="1">Belongs to the pectinesterase family.</text>
</comment>
<dbReference type="Proteomes" id="UP000198779">
    <property type="component" value="Unassembled WGS sequence"/>
</dbReference>
<evidence type="ECO:0000313" key="6">
    <source>
        <dbReference type="EMBL" id="SDH12451.1"/>
    </source>
</evidence>
<gene>
    <name evidence="6" type="ORF">SAMN04487901_11745</name>
</gene>
<evidence type="ECO:0000256" key="4">
    <source>
        <dbReference type="SAM" id="SignalP"/>
    </source>
</evidence>